<feature type="compositionally biased region" description="Basic and acidic residues" evidence="1">
    <location>
        <begin position="254"/>
        <end position="281"/>
    </location>
</feature>
<dbReference type="AlphaFoldDB" id="A0A9W7GAS7"/>
<gene>
    <name evidence="2" type="ORF">TrCOL_g10227</name>
</gene>
<name>A0A9W7GAS7_9STRA</name>
<evidence type="ECO:0000313" key="3">
    <source>
        <dbReference type="Proteomes" id="UP001165065"/>
    </source>
</evidence>
<proteinExistence type="predicted"/>
<evidence type="ECO:0000256" key="1">
    <source>
        <dbReference type="SAM" id="MobiDB-lite"/>
    </source>
</evidence>
<dbReference type="OrthoDB" id="202136at2759"/>
<feature type="compositionally biased region" description="Basic and acidic residues" evidence="1">
    <location>
        <begin position="193"/>
        <end position="202"/>
    </location>
</feature>
<keyword evidence="3" id="KW-1185">Reference proteome</keyword>
<dbReference type="EMBL" id="BRYA01000092">
    <property type="protein sequence ID" value="GMI38829.1"/>
    <property type="molecule type" value="Genomic_DNA"/>
</dbReference>
<dbReference type="Proteomes" id="UP001165065">
    <property type="component" value="Unassembled WGS sequence"/>
</dbReference>
<feature type="region of interest" description="Disordered" evidence="1">
    <location>
        <begin position="254"/>
        <end position="293"/>
    </location>
</feature>
<feature type="compositionally biased region" description="Polar residues" evidence="1">
    <location>
        <begin position="107"/>
        <end position="120"/>
    </location>
</feature>
<evidence type="ECO:0000313" key="2">
    <source>
        <dbReference type="EMBL" id="GMI38829.1"/>
    </source>
</evidence>
<accession>A0A9W7GAS7</accession>
<protein>
    <submittedName>
        <fullName evidence="2">Uncharacterized protein</fullName>
    </submittedName>
</protein>
<feature type="region of interest" description="Disordered" evidence="1">
    <location>
        <begin position="193"/>
        <end position="213"/>
    </location>
</feature>
<comment type="caution">
    <text evidence="2">The sequence shown here is derived from an EMBL/GenBank/DDBJ whole genome shotgun (WGS) entry which is preliminary data.</text>
</comment>
<feature type="region of interest" description="Disordered" evidence="1">
    <location>
        <begin position="107"/>
        <end position="137"/>
    </location>
</feature>
<organism evidence="2 3">
    <name type="scientific">Triparma columacea</name>
    <dbReference type="NCBI Taxonomy" id="722753"/>
    <lineage>
        <taxon>Eukaryota</taxon>
        <taxon>Sar</taxon>
        <taxon>Stramenopiles</taxon>
        <taxon>Ochrophyta</taxon>
        <taxon>Bolidophyceae</taxon>
        <taxon>Parmales</taxon>
        <taxon>Triparmaceae</taxon>
        <taxon>Triparma</taxon>
    </lineage>
</organism>
<sequence length="339" mass="39255">MSLQYTQERKAYESEMSDLRKAYRQEYLDKVAAEEARRASEAEEIRRLKLIRLEEKRKRAIEGVKRDELFKKEMRDKKDERIKRTRELEVSREAVRSMVRDVVKSMLNSSSSGTPSSKWMTSVAGGGVNSPSTGTGWITTDEEVDAMITEELFEGEGRVVGEAKYDNADDWRWEVSHERKRRSYPELMREYEAMESGESREDVEGESVRGTVMDKMLERMSDRVESDEWVEGYIRQLLGGEGREVDETIKRMRENGQMDRLKDLGGNFDWRRDPGDGDKPTRYVVGRPGEEGEETVERFVRWYYGDGEGEDMEEAGGRKGGRKGGKREGGKTEDEEEDE</sequence>
<feature type="region of interest" description="Disordered" evidence="1">
    <location>
        <begin position="305"/>
        <end position="339"/>
    </location>
</feature>
<reference evidence="3" key="1">
    <citation type="journal article" date="2023" name="Commun. Biol.">
        <title>Genome analysis of Parmales, the sister group of diatoms, reveals the evolutionary specialization of diatoms from phago-mixotrophs to photoautotrophs.</title>
        <authorList>
            <person name="Ban H."/>
            <person name="Sato S."/>
            <person name="Yoshikawa S."/>
            <person name="Yamada K."/>
            <person name="Nakamura Y."/>
            <person name="Ichinomiya M."/>
            <person name="Sato N."/>
            <person name="Blanc-Mathieu R."/>
            <person name="Endo H."/>
            <person name="Kuwata A."/>
            <person name="Ogata H."/>
        </authorList>
    </citation>
    <scope>NUCLEOTIDE SEQUENCE [LARGE SCALE GENOMIC DNA]</scope>
</reference>